<keyword evidence="2" id="KW-1185">Reference proteome</keyword>
<dbReference type="HOGENOM" id="CLU_2518645_0_0_1"/>
<reference evidence="2" key="2">
    <citation type="submission" date="2015-01" db="EMBL/GenBank/DDBJ databases">
        <title>Evolutionary Origins and Diversification of the Mycorrhizal Mutualists.</title>
        <authorList>
            <consortium name="DOE Joint Genome Institute"/>
            <consortium name="Mycorrhizal Genomics Consortium"/>
            <person name="Kohler A."/>
            <person name="Kuo A."/>
            <person name="Nagy L.G."/>
            <person name="Floudas D."/>
            <person name="Copeland A."/>
            <person name="Barry K.W."/>
            <person name="Cichocki N."/>
            <person name="Veneault-Fourrey C."/>
            <person name="LaButti K."/>
            <person name="Lindquist E.A."/>
            <person name="Lipzen A."/>
            <person name="Lundell T."/>
            <person name="Morin E."/>
            <person name="Murat C."/>
            <person name="Riley R."/>
            <person name="Ohm R."/>
            <person name="Sun H."/>
            <person name="Tunlid A."/>
            <person name="Henrissat B."/>
            <person name="Grigoriev I.V."/>
            <person name="Hibbett D.S."/>
            <person name="Martin F."/>
        </authorList>
    </citation>
    <scope>NUCLEOTIDE SEQUENCE [LARGE SCALE GENOMIC DNA]</scope>
    <source>
        <strain evidence="2">LaAM-08-1</strain>
    </source>
</reference>
<gene>
    <name evidence="1" type="ORF">K443DRAFT_686432</name>
</gene>
<sequence>MSRYNLHLRPSAVASAGPVADISGAPVNPAQLTDVSPSSLFSASPGHTVMEAPRLETEPSDVRVVGSGETNLKLIGRHLVVVALI</sequence>
<evidence type="ECO:0000313" key="2">
    <source>
        <dbReference type="Proteomes" id="UP000054477"/>
    </source>
</evidence>
<dbReference type="AlphaFoldDB" id="A0A0C9WZU3"/>
<name>A0A0C9WZU3_9AGAR</name>
<reference evidence="1 2" key="1">
    <citation type="submission" date="2014-04" db="EMBL/GenBank/DDBJ databases">
        <authorList>
            <consortium name="DOE Joint Genome Institute"/>
            <person name="Kuo A."/>
            <person name="Kohler A."/>
            <person name="Nagy L.G."/>
            <person name="Floudas D."/>
            <person name="Copeland A."/>
            <person name="Barry K.W."/>
            <person name="Cichocki N."/>
            <person name="Veneault-Fourrey C."/>
            <person name="LaButti K."/>
            <person name="Lindquist E.A."/>
            <person name="Lipzen A."/>
            <person name="Lundell T."/>
            <person name="Morin E."/>
            <person name="Murat C."/>
            <person name="Sun H."/>
            <person name="Tunlid A."/>
            <person name="Henrissat B."/>
            <person name="Grigoriev I.V."/>
            <person name="Hibbett D.S."/>
            <person name="Martin F."/>
            <person name="Nordberg H.P."/>
            <person name="Cantor M.N."/>
            <person name="Hua S.X."/>
        </authorList>
    </citation>
    <scope>NUCLEOTIDE SEQUENCE [LARGE SCALE GENOMIC DNA]</scope>
    <source>
        <strain evidence="1 2">LaAM-08-1</strain>
    </source>
</reference>
<dbReference type="Proteomes" id="UP000054477">
    <property type="component" value="Unassembled WGS sequence"/>
</dbReference>
<accession>A0A0C9WZU3</accession>
<proteinExistence type="predicted"/>
<feature type="non-terminal residue" evidence="1">
    <location>
        <position position="85"/>
    </location>
</feature>
<evidence type="ECO:0000313" key="1">
    <source>
        <dbReference type="EMBL" id="KIJ90846.1"/>
    </source>
</evidence>
<dbReference type="EMBL" id="KN839101">
    <property type="protein sequence ID" value="KIJ90846.1"/>
    <property type="molecule type" value="Genomic_DNA"/>
</dbReference>
<protein>
    <submittedName>
        <fullName evidence="1">Uncharacterized protein</fullName>
    </submittedName>
</protein>
<organism evidence="1 2">
    <name type="scientific">Laccaria amethystina LaAM-08-1</name>
    <dbReference type="NCBI Taxonomy" id="1095629"/>
    <lineage>
        <taxon>Eukaryota</taxon>
        <taxon>Fungi</taxon>
        <taxon>Dikarya</taxon>
        <taxon>Basidiomycota</taxon>
        <taxon>Agaricomycotina</taxon>
        <taxon>Agaricomycetes</taxon>
        <taxon>Agaricomycetidae</taxon>
        <taxon>Agaricales</taxon>
        <taxon>Agaricineae</taxon>
        <taxon>Hydnangiaceae</taxon>
        <taxon>Laccaria</taxon>
    </lineage>
</organism>
<dbReference type="OrthoDB" id="3100012at2759"/>